<dbReference type="NCBIfam" id="NF001126">
    <property type="entry name" value="PRK00139.1-4"/>
    <property type="match status" value="1"/>
</dbReference>
<keyword evidence="3 7" id="KW-0133">Cell shape</keyword>
<dbReference type="InterPro" id="IPR036565">
    <property type="entry name" value="Mur-like_cat_sf"/>
</dbReference>
<feature type="binding site" evidence="7">
    <location>
        <position position="397"/>
    </location>
    <ligand>
        <name>meso-2,6-diaminopimelate</name>
        <dbReference type="ChEBI" id="CHEBI:57791"/>
    </ligand>
</feature>
<accession>A0A5B8YGS4</accession>
<evidence type="ECO:0000256" key="1">
    <source>
        <dbReference type="ARBA" id="ARBA00005898"/>
    </source>
</evidence>
<dbReference type="PANTHER" id="PTHR23135:SF4">
    <property type="entry name" value="UDP-N-ACETYLMURAMOYL-L-ALANYL-D-GLUTAMATE--2,6-DIAMINOPIMELATE LIGASE MURE HOMOLOG, CHLOROPLASTIC"/>
    <property type="match status" value="1"/>
</dbReference>
<dbReference type="Gene3D" id="3.90.190.20">
    <property type="entry name" value="Mur ligase, C-terminal domain"/>
    <property type="match status" value="1"/>
</dbReference>
<dbReference type="InterPro" id="IPR004101">
    <property type="entry name" value="Mur_ligase_C"/>
</dbReference>
<feature type="binding site" evidence="7">
    <location>
        <position position="187"/>
    </location>
    <ligand>
        <name>UDP-N-acetyl-alpha-D-muramoyl-L-alanyl-D-glutamate</name>
        <dbReference type="ChEBI" id="CHEBI:83900"/>
    </ligand>
</feature>
<dbReference type="GO" id="GO:0000287">
    <property type="term" value="F:magnesium ion binding"/>
    <property type="evidence" value="ECO:0007669"/>
    <property type="project" value="UniProtKB-UniRule"/>
</dbReference>
<organism evidence="12 13">
    <name type="scientific">Persicimonas caeni</name>
    <dbReference type="NCBI Taxonomy" id="2292766"/>
    <lineage>
        <taxon>Bacteria</taxon>
        <taxon>Deltaproteobacteria</taxon>
        <taxon>Bradymonadales</taxon>
        <taxon>Bradymonadaceae</taxon>
        <taxon>Persicimonas</taxon>
    </lineage>
</organism>
<dbReference type="HAMAP" id="MF_00208">
    <property type="entry name" value="MurE"/>
    <property type="match status" value="1"/>
</dbReference>
<evidence type="ECO:0000259" key="10">
    <source>
        <dbReference type="Pfam" id="PF02875"/>
    </source>
</evidence>
<evidence type="ECO:0000256" key="5">
    <source>
        <dbReference type="ARBA" id="ARBA00023306"/>
    </source>
</evidence>
<evidence type="ECO:0000256" key="6">
    <source>
        <dbReference type="ARBA" id="ARBA00023316"/>
    </source>
</evidence>
<protein>
    <recommendedName>
        <fullName evidence="7">UDP-N-acetylmuramoyl-L-alanyl-D-glutamate--2,6-diaminopimelate ligase</fullName>
        <ecNumber evidence="7">6.3.2.13</ecNumber>
    </recommendedName>
    <alternativeName>
        <fullName evidence="7">Meso-A2pm-adding enzyme</fullName>
    </alternativeName>
    <alternativeName>
        <fullName evidence="7">Meso-diaminopimelate-adding enzyme</fullName>
    </alternativeName>
    <alternativeName>
        <fullName evidence="7">UDP-MurNAc-L-Ala-D-Glu:meso-diaminopimelate ligase</fullName>
    </alternativeName>
    <alternativeName>
        <fullName evidence="7">UDP-MurNAc-tripeptide synthetase</fullName>
    </alternativeName>
    <alternativeName>
        <fullName evidence="7">UDP-N-acetylmuramyl-tripeptide synthetase</fullName>
    </alternativeName>
</protein>
<dbReference type="SUPFAM" id="SSF53244">
    <property type="entry name" value="MurD-like peptide ligases, peptide-binding domain"/>
    <property type="match status" value="1"/>
</dbReference>
<dbReference type="GO" id="GO:0051301">
    <property type="term" value="P:cell division"/>
    <property type="evidence" value="ECO:0007669"/>
    <property type="project" value="UniProtKB-KW"/>
</dbReference>
<dbReference type="NCBIfam" id="TIGR01085">
    <property type="entry name" value="murE"/>
    <property type="match status" value="1"/>
</dbReference>
<feature type="domain" description="Mur ligase N-terminal catalytic" evidence="9">
    <location>
        <begin position="34"/>
        <end position="77"/>
    </location>
</feature>
<feature type="binding site" evidence="7">
    <location>
        <position position="37"/>
    </location>
    <ligand>
        <name>UDP-N-acetyl-alpha-D-muramoyl-L-alanyl-D-glutamate</name>
        <dbReference type="ChEBI" id="CHEBI:83900"/>
    </ligand>
</feature>
<name>A0A4Y6Q2J1_PERCE</name>
<reference evidence="12 13" key="1">
    <citation type="submission" date="2019-06" db="EMBL/GenBank/DDBJ databases">
        <title>Persicimonas caeni gen. nov., sp. nov., a predatory bacterium isolated from solar saltern.</title>
        <authorList>
            <person name="Wang S."/>
        </authorList>
    </citation>
    <scope>NUCLEOTIDE SEQUENCE [LARGE SCALE GENOMIC DNA]</scope>
    <source>
        <strain evidence="12 13">YN101</strain>
    </source>
</reference>
<keyword evidence="7 12" id="KW-0436">Ligase</keyword>
<keyword evidence="7" id="KW-0067">ATP-binding</keyword>
<dbReference type="Proteomes" id="UP000315995">
    <property type="component" value="Chromosome"/>
</dbReference>
<proteinExistence type="inferred from homology"/>
<dbReference type="Pfam" id="PF02875">
    <property type="entry name" value="Mur_ligase_C"/>
    <property type="match status" value="1"/>
</dbReference>
<dbReference type="InterPro" id="IPR013221">
    <property type="entry name" value="Mur_ligase_cen"/>
</dbReference>
<dbReference type="AlphaFoldDB" id="A0A4Y6Q2J1"/>
<comment type="pathway">
    <text evidence="7 8">Cell wall biogenesis; peptidoglycan biosynthesis.</text>
</comment>
<comment type="PTM">
    <text evidence="7">Carboxylation is probably crucial for Mg(2+) binding and, consequently, for the gamma-phosphate positioning of ATP.</text>
</comment>
<keyword evidence="7" id="KW-0963">Cytoplasm</keyword>
<dbReference type="SUPFAM" id="SSF63418">
    <property type="entry name" value="MurE/MurF N-terminal domain"/>
    <property type="match status" value="1"/>
</dbReference>
<feature type="binding site" evidence="7">
    <location>
        <begin position="160"/>
        <end position="161"/>
    </location>
    <ligand>
        <name>UDP-N-acetyl-alpha-D-muramoyl-L-alanyl-D-glutamate</name>
        <dbReference type="ChEBI" id="CHEBI:83900"/>
    </ligand>
</feature>
<evidence type="ECO:0000256" key="8">
    <source>
        <dbReference type="RuleBase" id="RU004135"/>
    </source>
</evidence>
<dbReference type="EC" id="6.3.2.13" evidence="7"/>
<dbReference type="InterPro" id="IPR036615">
    <property type="entry name" value="Mur_ligase_C_dom_sf"/>
</dbReference>
<feature type="binding site" evidence="7">
    <location>
        <position position="195"/>
    </location>
    <ligand>
        <name>UDP-N-acetyl-alpha-D-muramoyl-L-alanyl-D-glutamate</name>
        <dbReference type="ChEBI" id="CHEBI:83900"/>
    </ligand>
</feature>
<feature type="binding site" evidence="7">
    <location>
        <begin position="118"/>
        <end position="124"/>
    </location>
    <ligand>
        <name>ATP</name>
        <dbReference type="ChEBI" id="CHEBI:30616"/>
    </ligand>
</feature>
<dbReference type="OrthoDB" id="9800958at2"/>
<evidence type="ECO:0000256" key="4">
    <source>
        <dbReference type="ARBA" id="ARBA00022984"/>
    </source>
</evidence>
<dbReference type="GO" id="GO:0071555">
    <property type="term" value="P:cell wall organization"/>
    <property type="evidence" value="ECO:0007669"/>
    <property type="project" value="UniProtKB-KW"/>
</dbReference>
<keyword evidence="4 7" id="KW-0573">Peptidoglycan synthesis</keyword>
<dbReference type="Pfam" id="PF01225">
    <property type="entry name" value="Mur_ligase"/>
    <property type="match status" value="1"/>
</dbReference>
<feature type="short sequence motif" description="Meso-diaminopimelate recognition motif" evidence="7">
    <location>
        <begin position="421"/>
        <end position="424"/>
    </location>
</feature>
<dbReference type="InterPro" id="IPR035911">
    <property type="entry name" value="MurE/MurF_N"/>
</dbReference>
<dbReference type="InterPro" id="IPR000713">
    <property type="entry name" value="Mur_ligase_N"/>
</dbReference>
<evidence type="ECO:0000256" key="2">
    <source>
        <dbReference type="ARBA" id="ARBA00022618"/>
    </source>
</evidence>
<keyword evidence="6 7" id="KW-0961">Cell wall biogenesis/degradation</keyword>
<dbReference type="SUPFAM" id="SSF53623">
    <property type="entry name" value="MurD-like peptide ligases, catalytic domain"/>
    <property type="match status" value="1"/>
</dbReference>
<keyword evidence="5 7" id="KW-0131">Cell cycle</keyword>
<comment type="catalytic activity">
    <reaction evidence="7">
        <text>UDP-N-acetyl-alpha-D-muramoyl-L-alanyl-D-glutamate + meso-2,6-diaminopimelate + ATP = UDP-N-acetyl-alpha-D-muramoyl-L-alanyl-gamma-D-glutamyl-meso-2,6-diaminopimelate + ADP + phosphate + H(+)</text>
        <dbReference type="Rhea" id="RHEA:23676"/>
        <dbReference type="ChEBI" id="CHEBI:15378"/>
        <dbReference type="ChEBI" id="CHEBI:30616"/>
        <dbReference type="ChEBI" id="CHEBI:43474"/>
        <dbReference type="ChEBI" id="CHEBI:57791"/>
        <dbReference type="ChEBI" id="CHEBI:83900"/>
        <dbReference type="ChEBI" id="CHEBI:83905"/>
        <dbReference type="ChEBI" id="CHEBI:456216"/>
        <dbReference type="EC" id="6.3.2.13"/>
    </reaction>
</comment>
<dbReference type="GO" id="GO:0009252">
    <property type="term" value="P:peptidoglycan biosynthetic process"/>
    <property type="evidence" value="ECO:0007669"/>
    <property type="project" value="UniProtKB-UniRule"/>
</dbReference>
<feature type="domain" description="Mur ligase central" evidence="11">
    <location>
        <begin position="116"/>
        <end position="326"/>
    </location>
</feature>
<dbReference type="GO" id="GO:0008765">
    <property type="term" value="F:UDP-N-acetylmuramoylalanyl-D-glutamate-2,6-diaminopimelate ligase activity"/>
    <property type="evidence" value="ECO:0007669"/>
    <property type="project" value="UniProtKB-UniRule"/>
</dbReference>
<comment type="subcellular location">
    <subcellularLocation>
        <location evidence="7 8">Cytoplasm</location>
    </subcellularLocation>
</comment>
<comment type="function">
    <text evidence="7">Catalyzes the addition of meso-diaminopimelic acid to the nucleotide precursor UDP-N-acetylmuramoyl-L-alanyl-D-glutamate (UMAG) in the biosynthesis of bacterial cell-wall peptidoglycan.</text>
</comment>
<gene>
    <name evidence="7" type="primary">murE</name>
    <name evidence="12" type="ORF">FIV42_29725</name>
</gene>
<accession>A0A4Y6Q2J1</accession>
<evidence type="ECO:0000256" key="7">
    <source>
        <dbReference type="HAMAP-Rule" id="MF_00208"/>
    </source>
</evidence>
<dbReference type="PANTHER" id="PTHR23135">
    <property type="entry name" value="MUR LIGASE FAMILY MEMBER"/>
    <property type="match status" value="1"/>
</dbReference>
<dbReference type="NCBIfam" id="NF001124">
    <property type="entry name" value="PRK00139.1-2"/>
    <property type="match status" value="1"/>
</dbReference>
<dbReference type="InterPro" id="IPR005761">
    <property type="entry name" value="UDP-N-AcMur-Glu-dNH2Pim_ligase"/>
</dbReference>
<evidence type="ECO:0000313" key="13">
    <source>
        <dbReference type="Proteomes" id="UP000315995"/>
    </source>
</evidence>
<dbReference type="Gene3D" id="3.40.1190.10">
    <property type="entry name" value="Mur-like, catalytic domain"/>
    <property type="match status" value="1"/>
</dbReference>
<evidence type="ECO:0000259" key="9">
    <source>
        <dbReference type="Pfam" id="PF01225"/>
    </source>
</evidence>
<comment type="cofactor">
    <cofactor evidence="7">
        <name>Mg(2+)</name>
        <dbReference type="ChEBI" id="CHEBI:18420"/>
    </cofactor>
</comment>
<comment type="caution">
    <text evidence="7">Lacks conserved residue(s) required for the propagation of feature annotation.</text>
</comment>
<keyword evidence="2 7" id="KW-0132">Cell division</keyword>
<dbReference type="Gene3D" id="3.40.1390.10">
    <property type="entry name" value="MurE/MurF, N-terminal domain"/>
    <property type="match status" value="1"/>
</dbReference>
<evidence type="ECO:0000313" key="12">
    <source>
        <dbReference type="EMBL" id="QDG54776.1"/>
    </source>
</evidence>
<dbReference type="Pfam" id="PF08245">
    <property type="entry name" value="Mur_ligase_M"/>
    <property type="match status" value="1"/>
</dbReference>
<sequence>MLGHSMKLSSLLEQIDEIELASGRADDVDVCDVAFDSREVGPGTLFVALRGANVDGHRFVEAAADAGAAGVLVDRDRLPFEVDCPVLTSNNTRATLGAVGAAFYEHPSSALSLVGVTGTNGKTTTTWMLESLFLAAGRRSGLIGTIGYRWGEHEEPAVNTTPESLVVQKLLARMREARVTHVAMEVSSHGLSTHRLRGTRFDAAIFTNLTQDHLDFHGDMDAYRRAKVRLFDELLPASARSGKSPTAIVNMDDEHGKWFADRSREQGVQTVTFGLSDGVDWQAREVEQRLEGSRFLICGPHEQFAVEIPLLGDFNVSNALAAAVAARTVGLTPDEITAGFGALGHVPGRMQRVEHDGQPTVFVDYAHTPDALERALATLRPLCRGRLMVVFGCGGDRDRDKRAPMGRNAVDGADLVVVTSDNPRTEEPETIISQILEGVGDAPRIELGDLARATTGVWVEPDRAEAIRRILPATGRDDVVLIAGKGHETYQEIGRERVAFDDVEHVRSSVNTSKERV</sequence>
<feature type="domain" description="Mur ligase C-terminal" evidence="10">
    <location>
        <begin position="348"/>
        <end position="486"/>
    </location>
</feature>
<dbReference type="GO" id="GO:0005737">
    <property type="term" value="C:cytoplasm"/>
    <property type="evidence" value="ECO:0007669"/>
    <property type="project" value="UniProtKB-SubCell"/>
</dbReference>
<feature type="modified residue" description="N6-carboxylysine" evidence="7">
    <location>
        <position position="227"/>
    </location>
</feature>
<comment type="similarity">
    <text evidence="1 7">Belongs to the MurCDEF family. MurE subfamily.</text>
</comment>
<feature type="binding site" evidence="7">
    <location>
        <position position="159"/>
    </location>
    <ligand>
        <name>UDP-N-acetyl-alpha-D-muramoyl-L-alanyl-D-glutamate</name>
        <dbReference type="ChEBI" id="CHEBI:83900"/>
    </ligand>
</feature>
<dbReference type="EMBL" id="CP041186">
    <property type="protein sequence ID" value="QDG54776.1"/>
    <property type="molecule type" value="Genomic_DNA"/>
</dbReference>
<evidence type="ECO:0000256" key="3">
    <source>
        <dbReference type="ARBA" id="ARBA00022960"/>
    </source>
</evidence>
<dbReference type="GO" id="GO:0008360">
    <property type="term" value="P:regulation of cell shape"/>
    <property type="evidence" value="ECO:0007669"/>
    <property type="project" value="UniProtKB-KW"/>
</dbReference>
<dbReference type="UniPathway" id="UPA00219"/>
<feature type="binding site" evidence="7">
    <location>
        <position position="488"/>
    </location>
    <ligand>
        <name>meso-2,6-diaminopimelate</name>
        <dbReference type="ChEBI" id="CHEBI:57791"/>
    </ligand>
</feature>
<feature type="binding site" evidence="7">
    <location>
        <begin position="421"/>
        <end position="424"/>
    </location>
    <ligand>
        <name>meso-2,6-diaminopimelate</name>
        <dbReference type="ChEBI" id="CHEBI:57791"/>
    </ligand>
</feature>
<keyword evidence="13" id="KW-1185">Reference proteome</keyword>
<feature type="binding site" evidence="7">
    <location>
        <position position="484"/>
    </location>
    <ligand>
        <name>meso-2,6-diaminopimelate</name>
        <dbReference type="ChEBI" id="CHEBI:57791"/>
    </ligand>
</feature>
<evidence type="ECO:0000259" key="11">
    <source>
        <dbReference type="Pfam" id="PF08245"/>
    </source>
</evidence>
<keyword evidence="7" id="KW-0547">Nucleotide-binding</keyword>
<keyword evidence="7" id="KW-0460">Magnesium</keyword>
<dbReference type="GO" id="GO:0005524">
    <property type="term" value="F:ATP binding"/>
    <property type="evidence" value="ECO:0007669"/>
    <property type="project" value="UniProtKB-UniRule"/>
</dbReference>